<comment type="catalytic activity">
    <reaction evidence="2">
        <text>2 GTP = 3',3'-c-di-GMP + 2 diphosphate</text>
        <dbReference type="Rhea" id="RHEA:24898"/>
        <dbReference type="ChEBI" id="CHEBI:33019"/>
        <dbReference type="ChEBI" id="CHEBI:37565"/>
        <dbReference type="ChEBI" id="CHEBI:58805"/>
        <dbReference type="EC" id="2.7.7.65"/>
    </reaction>
</comment>
<dbReference type="OrthoDB" id="9813903at2"/>
<dbReference type="AlphaFoldDB" id="A0A4Y4CT90"/>
<dbReference type="GO" id="GO:0052621">
    <property type="term" value="F:diguanylate cyclase activity"/>
    <property type="evidence" value="ECO:0007669"/>
    <property type="project" value="UniProtKB-EC"/>
</dbReference>
<dbReference type="Pfam" id="PF00990">
    <property type="entry name" value="GGDEF"/>
    <property type="match status" value="1"/>
</dbReference>
<keyword evidence="5" id="KW-1185">Reference proteome</keyword>
<accession>A0A4Y4CT90</accession>
<dbReference type="InterPro" id="IPR043128">
    <property type="entry name" value="Rev_trsase/Diguanyl_cyclase"/>
</dbReference>
<dbReference type="InterPro" id="IPR050469">
    <property type="entry name" value="Diguanylate_Cyclase"/>
</dbReference>
<dbReference type="SUPFAM" id="SSF55073">
    <property type="entry name" value="Nucleotide cyclase"/>
    <property type="match status" value="1"/>
</dbReference>
<dbReference type="CDD" id="cd01949">
    <property type="entry name" value="GGDEF"/>
    <property type="match status" value="1"/>
</dbReference>
<evidence type="ECO:0000259" key="3">
    <source>
        <dbReference type="PROSITE" id="PS50887"/>
    </source>
</evidence>
<feature type="domain" description="GGDEF" evidence="3">
    <location>
        <begin position="210"/>
        <end position="339"/>
    </location>
</feature>
<gene>
    <name evidence="4" type="ORF">ZRA01_21940</name>
</gene>
<dbReference type="EC" id="2.7.7.65" evidence="1"/>
<dbReference type="GO" id="GO:0043709">
    <property type="term" value="P:cell adhesion involved in single-species biofilm formation"/>
    <property type="evidence" value="ECO:0007669"/>
    <property type="project" value="TreeGrafter"/>
</dbReference>
<dbReference type="InterPro" id="IPR000160">
    <property type="entry name" value="GGDEF_dom"/>
</dbReference>
<protein>
    <recommendedName>
        <fullName evidence="1">diguanylate cyclase</fullName>
        <ecNumber evidence="1">2.7.7.65</ecNumber>
    </recommendedName>
</protein>
<evidence type="ECO:0000256" key="2">
    <source>
        <dbReference type="ARBA" id="ARBA00034247"/>
    </source>
</evidence>
<dbReference type="Gene3D" id="3.30.70.270">
    <property type="match status" value="1"/>
</dbReference>
<comment type="caution">
    <text evidence="4">The sequence shown here is derived from an EMBL/GenBank/DDBJ whole genome shotgun (WGS) entry which is preliminary data.</text>
</comment>
<dbReference type="EMBL" id="BJNV01000036">
    <property type="protein sequence ID" value="GEC96121.1"/>
    <property type="molecule type" value="Genomic_DNA"/>
</dbReference>
<dbReference type="GO" id="GO:1902201">
    <property type="term" value="P:negative regulation of bacterial-type flagellum-dependent cell motility"/>
    <property type="evidence" value="ECO:0007669"/>
    <property type="project" value="TreeGrafter"/>
</dbReference>
<sequence>MRASQPSSPPLPNLIELLEGAEALSRTKDLRSIFRTAAEYAIRFMEGSYGLLFAVRFTPPDLTVSLLGCCVSDGTDTYWDDVCDGQSWLPVDPLLANCLHTDFGHAIVQEGDMWRLAFAVGALGQARWVLEIHSPTKPRDAACNALSLFLRCFENQHQQWDYANLDTLTRLLNRKTFDDDFERLIAAAELAEQARKIPLERREAGQTVAQPCWLGVVDIDHFKKINDNFGHLFGDEVLLRIADLMRQTFRSNDKLFRFGGEEFVVMLRNVAEDHVHNIFTRFRLAVERHDFPQVGRVACSVGFARIDPRLSPADLLGRADEALYYSKRNGRNQVNGFDELIMSGKLRITTPASQALIQSDVDEIFL</sequence>
<proteinExistence type="predicted"/>
<dbReference type="PANTHER" id="PTHR45138:SF9">
    <property type="entry name" value="DIGUANYLATE CYCLASE DGCM-RELATED"/>
    <property type="match status" value="1"/>
</dbReference>
<dbReference type="InterPro" id="IPR029787">
    <property type="entry name" value="Nucleotide_cyclase"/>
</dbReference>
<dbReference type="RefSeq" id="WP_141352131.1">
    <property type="nucleotide sequence ID" value="NZ_BJNV01000036.1"/>
</dbReference>
<dbReference type="PROSITE" id="PS50887">
    <property type="entry name" value="GGDEF"/>
    <property type="match status" value="1"/>
</dbReference>
<dbReference type="GO" id="GO:0005886">
    <property type="term" value="C:plasma membrane"/>
    <property type="evidence" value="ECO:0007669"/>
    <property type="project" value="TreeGrafter"/>
</dbReference>
<evidence type="ECO:0000313" key="4">
    <source>
        <dbReference type="EMBL" id="GEC96121.1"/>
    </source>
</evidence>
<evidence type="ECO:0000256" key="1">
    <source>
        <dbReference type="ARBA" id="ARBA00012528"/>
    </source>
</evidence>
<reference evidence="4 5" key="1">
    <citation type="submission" date="2019-06" db="EMBL/GenBank/DDBJ databases">
        <title>Whole genome shotgun sequence of Zoogloea ramigera NBRC 15342.</title>
        <authorList>
            <person name="Hosoyama A."/>
            <person name="Uohara A."/>
            <person name="Ohji S."/>
            <person name="Ichikawa N."/>
        </authorList>
    </citation>
    <scope>NUCLEOTIDE SEQUENCE [LARGE SCALE GENOMIC DNA]</scope>
    <source>
        <strain evidence="4 5">NBRC 15342</strain>
    </source>
</reference>
<dbReference type="Proteomes" id="UP000318422">
    <property type="component" value="Unassembled WGS sequence"/>
</dbReference>
<organism evidence="4 5">
    <name type="scientific">Zoogloea ramigera</name>
    <dbReference type="NCBI Taxonomy" id="350"/>
    <lineage>
        <taxon>Bacteria</taxon>
        <taxon>Pseudomonadati</taxon>
        <taxon>Pseudomonadota</taxon>
        <taxon>Betaproteobacteria</taxon>
        <taxon>Rhodocyclales</taxon>
        <taxon>Zoogloeaceae</taxon>
        <taxon>Zoogloea</taxon>
    </lineage>
</organism>
<dbReference type="NCBIfam" id="TIGR00254">
    <property type="entry name" value="GGDEF"/>
    <property type="match status" value="1"/>
</dbReference>
<name>A0A4Y4CT90_ZOORA</name>
<dbReference type="PANTHER" id="PTHR45138">
    <property type="entry name" value="REGULATORY COMPONENTS OF SENSORY TRANSDUCTION SYSTEM"/>
    <property type="match status" value="1"/>
</dbReference>
<dbReference type="FunFam" id="3.30.70.270:FF:000001">
    <property type="entry name" value="Diguanylate cyclase domain protein"/>
    <property type="match status" value="1"/>
</dbReference>
<evidence type="ECO:0000313" key="5">
    <source>
        <dbReference type="Proteomes" id="UP000318422"/>
    </source>
</evidence>
<dbReference type="SMART" id="SM00267">
    <property type="entry name" value="GGDEF"/>
    <property type="match status" value="1"/>
</dbReference>